<name>A0A255HBY5_9ACTN</name>
<feature type="transmembrane region" description="Helical" evidence="7">
    <location>
        <begin position="77"/>
        <end position="96"/>
    </location>
</feature>
<evidence type="ECO:0000256" key="3">
    <source>
        <dbReference type="ARBA" id="ARBA00022475"/>
    </source>
</evidence>
<evidence type="ECO:0000313" key="9">
    <source>
        <dbReference type="EMBL" id="OYO25167.1"/>
    </source>
</evidence>
<feature type="transmembrane region" description="Helical" evidence="7">
    <location>
        <begin position="161"/>
        <end position="181"/>
    </location>
</feature>
<protein>
    <recommendedName>
        <fullName evidence="8">VTT domain-containing protein</fullName>
    </recommendedName>
</protein>
<evidence type="ECO:0000313" key="10">
    <source>
        <dbReference type="Proteomes" id="UP000216311"/>
    </source>
</evidence>
<keyword evidence="4 7" id="KW-0812">Transmembrane</keyword>
<dbReference type="PANTHER" id="PTHR42709">
    <property type="entry name" value="ALKALINE PHOSPHATASE LIKE PROTEIN"/>
    <property type="match status" value="1"/>
</dbReference>
<evidence type="ECO:0000256" key="6">
    <source>
        <dbReference type="ARBA" id="ARBA00023136"/>
    </source>
</evidence>
<comment type="similarity">
    <text evidence="2">Belongs to the DedA family.</text>
</comment>
<dbReference type="GO" id="GO:0005886">
    <property type="term" value="C:plasma membrane"/>
    <property type="evidence" value="ECO:0007669"/>
    <property type="project" value="UniProtKB-SubCell"/>
</dbReference>
<accession>A0A255HBY5</accession>
<evidence type="ECO:0000256" key="7">
    <source>
        <dbReference type="SAM" id="Phobius"/>
    </source>
</evidence>
<organism evidence="9 10">
    <name type="scientific">Enemella dayhoffiae</name>
    <dbReference type="NCBI Taxonomy" id="2016507"/>
    <lineage>
        <taxon>Bacteria</taxon>
        <taxon>Bacillati</taxon>
        <taxon>Actinomycetota</taxon>
        <taxon>Actinomycetes</taxon>
        <taxon>Propionibacteriales</taxon>
        <taxon>Propionibacteriaceae</taxon>
        <taxon>Enemella</taxon>
    </lineage>
</organism>
<dbReference type="OrthoDB" id="9813426at2"/>
<dbReference type="Pfam" id="PF09335">
    <property type="entry name" value="VTT_dom"/>
    <property type="match status" value="1"/>
</dbReference>
<keyword evidence="10" id="KW-1185">Reference proteome</keyword>
<sequence>MAGLSADLSTRPRLSRVTTDFLRPAIDWLVGLMQTIGAPGAGIAVALENIFPPIPSEVILPLAGLTASRGHFTVIEAIVWTTVGSVVGAWALYLIGAKLGVPRLKRLADKIPLMKVSDIDRTVAWFNRHGRSAVFFGRLLPLFRSFISIPAGVERMPWWQFTLYTGLGSGIWNSVLVLAGWKLGESWHLVERWTGVLQNVLIVALVAALAYFIIRRLRQRRAH</sequence>
<evidence type="ECO:0000256" key="5">
    <source>
        <dbReference type="ARBA" id="ARBA00022989"/>
    </source>
</evidence>
<reference evidence="9 10" key="1">
    <citation type="submission" date="2017-07" db="EMBL/GenBank/DDBJ databases">
        <title>Draft whole genome sequences of clinical Proprionibacteriaceae strains.</title>
        <authorList>
            <person name="Bernier A.-M."/>
            <person name="Bernard K."/>
            <person name="Domingo M.-C."/>
        </authorList>
    </citation>
    <scope>NUCLEOTIDE SEQUENCE [LARGE SCALE GENOMIC DNA]</scope>
    <source>
        <strain evidence="9 10">NML 130396</strain>
    </source>
</reference>
<keyword evidence="5 7" id="KW-1133">Transmembrane helix</keyword>
<dbReference type="AlphaFoldDB" id="A0A255HBY5"/>
<evidence type="ECO:0000256" key="1">
    <source>
        <dbReference type="ARBA" id="ARBA00004651"/>
    </source>
</evidence>
<evidence type="ECO:0000256" key="4">
    <source>
        <dbReference type="ARBA" id="ARBA00022692"/>
    </source>
</evidence>
<evidence type="ECO:0000256" key="2">
    <source>
        <dbReference type="ARBA" id="ARBA00010792"/>
    </source>
</evidence>
<feature type="transmembrane region" description="Helical" evidence="7">
    <location>
        <begin position="193"/>
        <end position="214"/>
    </location>
</feature>
<feature type="domain" description="VTT" evidence="8">
    <location>
        <begin position="54"/>
        <end position="181"/>
    </location>
</feature>
<evidence type="ECO:0000259" key="8">
    <source>
        <dbReference type="Pfam" id="PF09335"/>
    </source>
</evidence>
<comment type="caution">
    <text evidence="9">The sequence shown here is derived from an EMBL/GenBank/DDBJ whole genome shotgun (WGS) entry which is preliminary data.</text>
</comment>
<keyword evidence="6 7" id="KW-0472">Membrane</keyword>
<dbReference type="EMBL" id="NMVQ01000001">
    <property type="protein sequence ID" value="OYO25167.1"/>
    <property type="molecule type" value="Genomic_DNA"/>
</dbReference>
<gene>
    <name evidence="9" type="ORF">CGZ93_01550</name>
</gene>
<dbReference type="InterPro" id="IPR051311">
    <property type="entry name" value="DedA_domain"/>
</dbReference>
<keyword evidence="3" id="KW-1003">Cell membrane</keyword>
<dbReference type="PANTHER" id="PTHR42709:SF6">
    <property type="entry name" value="UNDECAPRENYL PHOSPHATE TRANSPORTER A"/>
    <property type="match status" value="1"/>
</dbReference>
<dbReference type="InterPro" id="IPR032816">
    <property type="entry name" value="VTT_dom"/>
</dbReference>
<dbReference type="Proteomes" id="UP000216311">
    <property type="component" value="Unassembled WGS sequence"/>
</dbReference>
<proteinExistence type="inferred from homology"/>
<comment type="subcellular location">
    <subcellularLocation>
        <location evidence="1">Cell membrane</location>
        <topology evidence="1">Multi-pass membrane protein</topology>
    </subcellularLocation>
</comment>